<proteinExistence type="predicted"/>
<dbReference type="Proteomes" id="UP000299084">
    <property type="component" value="Unassembled WGS sequence"/>
</dbReference>
<accession>A0A5N4E6B4</accession>
<protein>
    <submittedName>
        <fullName evidence="2">Uncharacterized protein</fullName>
    </submittedName>
</protein>
<evidence type="ECO:0000256" key="1">
    <source>
        <dbReference type="SAM" id="MobiDB-lite"/>
    </source>
</evidence>
<evidence type="ECO:0000313" key="3">
    <source>
        <dbReference type="Proteomes" id="UP000299084"/>
    </source>
</evidence>
<name>A0A5N4E6B4_CAMDR</name>
<sequence>MTTTCYTRDTHGDRTSDLPVHLARSFCSRSLVALPPCPASPITNPESTFEGGLGEHLHPRDQAHFFRSEHLVCRKPLETTCSFISWLFRRTRWVGLFALTQVGPSWTPPRRTPVPGGRSAFPAGGCTPPSRGSFQPGHSWGIP</sequence>
<dbReference type="EMBL" id="JWIN03000005">
    <property type="protein sequence ID" value="KAB1278844.1"/>
    <property type="molecule type" value="Genomic_DNA"/>
</dbReference>
<gene>
    <name evidence="2" type="ORF">Cadr_000006748</name>
</gene>
<dbReference type="AlphaFoldDB" id="A0A5N4E6B4"/>
<organism evidence="2 3">
    <name type="scientific">Camelus dromedarius</name>
    <name type="common">Dromedary</name>
    <name type="synonym">Arabian camel</name>
    <dbReference type="NCBI Taxonomy" id="9838"/>
    <lineage>
        <taxon>Eukaryota</taxon>
        <taxon>Metazoa</taxon>
        <taxon>Chordata</taxon>
        <taxon>Craniata</taxon>
        <taxon>Vertebrata</taxon>
        <taxon>Euteleostomi</taxon>
        <taxon>Mammalia</taxon>
        <taxon>Eutheria</taxon>
        <taxon>Laurasiatheria</taxon>
        <taxon>Artiodactyla</taxon>
        <taxon>Tylopoda</taxon>
        <taxon>Camelidae</taxon>
        <taxon>Camelus</taxon>
    </lineage>
</organism>
<comment type="caution">
    <text evidence="2">The sequence shown here is derived from an EMBL/GenBank/DDBJ whole genome shotgun (WGS) entry which is preliminary data.</text>
</comment>
<feature type="region of interest" description="Disordered" evidence="1">
    <location>
        <begin position="108"/>
        <end position="143"/>
    </location>
</feature>
<keyword evidence="3" id="KW-1185">Reference proteome</keyword>
<evidence type="ECO:0000313" key="2">
    <source>
        <dbReference type="EMBL" id="KAB1278844.1"/>
    </source>
</evidence>
<reference evidence="2 3" key="1">
    <citation type="journal article" date="2019" name="Mol. Ecol. Resour.">
        <title>Improving Illumina assemblies with Hi-C and long reads: an example with the North African dromedary.</title>
        <authorList>
            <person name="Elbers J.P."/>
            <person name="Rogers M.F."/>
            <person name="Perelman P.L."/>
            <person name="Proskuryakova A.A."/>
            <person name="Serdyukova N.A."/>
            <person name="Johnson W.E."/>
            <person name="Horin P."/>
            <person name="Corander J."/>
            <person name="Murphy D."/>
            <person name="Burger P.A."/>
        </authorList>
    </citation>
    <scope>NUCLEOTIDE SEQUENCE [LARGE SCALE GENOMIC DNA]</scope>
    <source>
        <strain evidence="2">Drom800</strain>
        <tissue evidence="2">Blood</tissue>
    </source>
</reference>